<gene>
    <name evidence="6" type="ORF">BJY14_001160</name>
</gene>
<evidence type="ECO:0000256" key="1">
    <source>
        <dbReference type="ARBA" id="ARBA00009437"/>
    </source>
</evidence>
<dbReference type="SUPFAM" id="SSF46785">
    <property type="entry name" value="Winged helix' DNA-binding domain"/>
    <property type="match status" value="1"/>
</dbReference>
<keyword evidence="4" id="KW-0804">Transcription</keyword>
<dbReference type="PANTHER" id="PTHR30346:SF29">
    <property type="entry name" value="LYSR SUBSTRATE-BINDING"/>
    <property type="match status" value="1"/>
</dbReference>
<dbReference type="EMBL" id="JACCBA010000001">
    <property type="protein sequence ID" value="NYD45177.1"/>
    <property type="molecule type" value="Genomic_DNA"/>
</dbReference>
<dbReference type="InterPro" id="IPR000847">
    <property type="entry name" value="LysR_HTH_N"/>
</dbReference>
<dbReference type="PROSITE" id="PS50931">
    <property type="entry name" value="HTH_LYSR"/>
    <property type="match status" value="1"/>
</dbReference>
<dbReference type="InterPro" id="IPR036390">
    <property type="entry name" value="WH_DNA-bd_sf"/>
</dbReference>
<evidence type="ECO:0000256" key="4">
    <source>
        <dbReference type="ARBA" id="ARBA00023163"/>
    </source>
</evidence>
<dbReference type="CDD" id="cd00090">
    <property type="entry name" value="HTH_ARSR"/>
    <property type="match status" value="1"/>
</dbReference>
<name>A0A7Y9ECK6_9ACTN</name>
<proteinExistence type="inferred from homology"/>
<evidence type="ECO:0000256" key="3">
    <source>
        <dbReference type="ARBA" id="ARBA00023125"/>
    </source>
</evidence>
<dbReference type="Gene3D" id="3.40.190.10">
    <property type="entry name" value="Periplasmic binding protein-like II"/>
    <property type="match status" value="2"/>
</dbReference>
<dbReference type="SUPFAM" id="SSF53850">
    <property type="entry name" value="Periplasmic binding protein-like II"/>
    <property type="match status" value="1"/>
</dbReference>
<dbReference type="PANTHER" id="PTHR30346">
    <property type="entry name" value="TRANSCRIPTIONAL DUAL REGULATOR HCAR-RELATED"/>
    <property type="match status" value="1"/>
</dbReference>
<dbReference type="Gene3D" id="1.10.10.10">
    <property type="entry name" value="Winged helix-like DNA-binding domain superfamily/Winged helix DNA-binding domain"/>
    <property type="match status" value="1"/>
</dbReference>
<dbReference type="Pfam" id="PF03466">
    <property type="entry name" value="LysR_substrate"/>
    <property type="match status" value="1"/>
</dbReference>
<dbReference type="InterPro" id="IPR036388">
    <property type="entry name" value="WH-like_DNA-bd_sf"/>
</dbReference>
<evidence type="ECO:0000256" key="2">
    <source>
        <dbReference type="ARBA" id="ARBA00023015"/>
    </source>
</evidence>
<dbReference type="GO" id="GO:0003700">
    <property type="term" value="F:DNA-binding transcription factor activity"/>
    <property type="evidence" value="ECO:0007669"/>
    <property type="project" value="InterPro"/>
</dbReference>
<organism evidence="6 7">
    <name type="scientific">Actinomadura luteofluorescens</name>
    <dbReference type="NCBI Taxonomy" id="46163"/>
    <lineage>
        <taxon>Bacteria</taxon>
        <taxon>Bacillati</taxon>
        <taxon>Actinomycetota</taxon>
        <taxon>Actinomycetes</taxon>
        <taxon>Streptosporangiales</taxon>
        <taxon>Thermomonosporaceae</taxon>
        <taxon>Actinomadura</taxon>
    </lineage>
</organism>
<dbReference type="GO" id="GO:0003677">
    <property type="term" value="F:DNA binding"/>
    <property type="evidence" value="ECO:0007669"/>
    <property type="project" value="UniProtKB-KW"/>
</dbReference>
<keyword evidence="7" id="KW-1185">Reference proteome</keyword>
<dbReference type="RefSeq" id="WP_179842647.1">
    <property type="nucleotide sequence ID" value="NZ_JACCBA010000001.1"/>
</dbReference>
<evidence type="ECO:0000313" key="7">
    <source>
        <dbReference type="Proteomes" id="UP000529783"/>
    </source>
</evidence>
<dbReference type="InterPro" id="IPR005119">
    <property type="entry name" value="LysR_subst-bd"/>
</dbReference>
<dbReference type="Proteomes" id="UP000529783">
    <property type="component" value="Unassembled WGS sequence"/>
</dbReference>
<protein>
    <submittedName>
        <fullName evidence="6">DNA-binding transcriptional LysR family regulator</fullName>
    </submittedName>
</protein>
<sequence length="305" mass="33380">MLDAKRLRVLAELSRRGTIVAVARELGYTASAVSQQLAQLEREAGVVLLERHARRVQLTLAGRVLAEHAYRVLSELEAAEHAVHDVANLRAGILRMATFATAATELLPLALRLFRHRYPGISLTIIEHETEEARAAVLADEIDLAITYQYSCSPRPDNRGLQQTLLGAEPMLLAVQRNDSPSAHSRARLFDYAEAEWVGDMVPPGHQSVTEIACRAGGFEPRVPYKAVSYRTALGLVASGFGIALIPELARQREDVIQYLPVDEPQGLAREIFVTCRASDANPAVRAMSIALWESASASLRSTSP</sequence>
<dbReference type="AlphaFoldDB" id="A0A7Y9ECK6"/>
<accession>A0A7Y9ECK6</accession>
<comment type="similarity">
    <text evidence="1">Belongs to the LysR transcriptional regulatory family.</text>
</comment>
<keyword evidence="3 6" id="KW-0238">DNA-binding</keyword>
<dbReference type="Pfam" id="PF00126">
    <property type="entry name" value="HTH_1"/>
    <property type="match status" value="1"/>
</dbReference>
<comment type="caution">
    <text evidence="6">The sequence shown here is derived from an EMBL/GenBank/DDBJ whole genome shotgun (WGS) entry which is preliminary data.</text>
</comment>
<evidence type="ECO:0000259" key="5">
    <source>
        <dbReference type="PROSITE" id="PS50931"/>
    </source>
</evidence>
<reference evidence="6 7" key="1">
    <citation type="submission" date="2020-07" db="EMBL/GenBank/DDBJ databases">
        <title>Sequencing the genomes of 1000 actinobacteria strains.</title>
        <authorList>
            <person name="Klenk H.-P."/>
        </authorList>
    </citation>
    <scope>NUCLEOTIDE SEQUENCE [LARGE SCALE GENOMIC DNA]</scope>
    <source>
        <strain evidence="6 7">DSM 40398</strain>
    </source>
</reference>
<dbReference type="InterPro" id="IPR011991">
    <property type="entry name" value="ArsR-like_HTH"/>
</dbReference>
<evidence type="ECO:0000313" key="6">
    <source>
        <dbReference type="EMBL" id="NYD45177.1"/>
    </source>
</evidence>
<keyword evidence="2" id="KW-0805">Transcription regulation</keyword>
<feature type="domain" description="HTH lysR-type" evidence="5">
    <location>
        <begin position="2"/>
        <end position="59"/>
    </location>
</feature>
<dbReference type="GO" id="GO:0032993">
    <property type="term" value="C:protein-DNA complex"/>
    <property type="evidence" value="ECO:0007669"/>
    <property type="project" value="TreeGrafter"/>
</dbReference>